<proteinExistence type="predicted"/>
<reference evidence="1 2" key="1">
    <citation type="submission" date="2018-10" db="EMBL/GenBank/DDBJ databases">
        <title>Genomic Encyclopedia of Archaeal and Bacterial Type Strains, Phase II (KMG-II): from individual species to whole genera.</title>
        <authorList>
            <person name="Goeker M."/>
        </authorList>
    </citation>
    <scope>NUCLEOTIDE SEQUENCE [LARGE SCALE GENOMIC DNA]</scope>
    <source>
        <strain evidence="1 2">DSM 14954</strain>
    </source>
</reference>
<dbReference type="OrthoDB" id="9917377at2"/>
<dbReference type="AlphaFoldDB" id="A0A660L110"/>
<evidence type="ECO:0000313" key="1">
    <source>
        <dbReference type="EMBL" id="RKQ87015.1"/>
    </source>
</evidence>
<keyword evidence="2" id="KW-1185">Reference proteome</keyword>
<gene>
    <name evidence="1" type="ORF">C8N24_5035</name>
</gene>
<dbReference type="RefSeq" id="WP_121255232.1">
    <property type="nucleotide sequence ID" value="NZ_RBIL01000002.1"/>
</dbReference>
<evidence type="ECO:0000313" key="2">
    <source>
        <dbReference type="Proteomes" id="UP000278962"/>
    </source>
</evidence>
<name>A0A660L110_9ACTN</name>
<protein>
    <submittedName>
        <fullName evidence="1">Uncharacterized protein</fullName>
    </submittedName>
</protein>
<comment type="caution">
    <text evidence="1">The sequence shown here is derived from an EMBL/GenBank/DDBJ whole genome shotgun (WGS) entry which is preliminary data.</text>
</comment>
<sequence length="169" mass="17752">MHPDRTADPARHAGTARGLGVCDALRVELTARHRPGLEHTLDERTAALRRQLHARVATPDTATAPPDDPERSRLREELRLLERMRAGLPDPPAGPFVLLGPSGLVLELVADSLHAAVGALAAGLQEGGAHPASATATLEAAGAWITTALDCRAVEAFSLDAGVDPVHAW</sequence>
<accession>A0A660L110</accession>
<organism evidence="1 2">
    <name type="scientific">Solirubrobacter pauli</name>
    <dbReference type="NCBI Taxonomy" id="166793"/>
    <lineage>
        <taxon>Bacteria</taxon>
        <taxon>Bacillati</taxon>
        <taxon>Actinomycetota</taxon>
        <taxon>Thermoleophilia</taxon>
        <taxon>Solirubrobacterales</taxon>
        <taxon>Solirubrobacteraceae</taxon>
        <taxon>Solirubrobacter</taxon>
    </lineage>
</organism>
<dbReference type="EMBL" id="RBIL01000002">
    <property type="protein sequence ID" value="RKQ87015.1"/>
    <property type="molecule type" value="Genomic_DNA"/>
</dbReference>
<dbReference type="Proteomes" id="UP000278962">
    <property type="component" value="Unassembled WGS sequence"/>
</dbReference>